<evidence type="ECO:0000313" key="1">
    <source>
        <dbReference type="EMBL" id="CAA9526793.1"/>
    </source>
</evidence>
<gene>
    <name evidence="1" type="ORF">AVDCRST_MAG13-3809</name>
</gene>
<name>A0A6J4TLY5_9ACTN</name>
<sequence>MIVDAGLEAPQPASGPAFSDALTFSFGDPDQDVYGIARVGLSPGADGAPQASGLGILFSAGRPVGVQAAGGLELASGAGWEDVRAAGVACRAVEPLRTWEVSFAGEDGRSGFDLRFAALSAPGVVEPGSPVADAGGMVGYDQLCRVTGMARVDGEPRAVSGLGQRGHSWGSPDWDRMALTRTVQAWIGEDLALSLSAVRPRKAKHHADERLAASIFVPDGAAASNGGALLRATPAAEAYLSTTTDAEGRQRRASVDLYEGAEDDWARRAAGEVLCGTSLDLGRLRLDCAFFVWAMAGRRGIGRYDVLRLAA</sequence>
<proteinExistence type="predicted"/>
<organism evidence="1">
    <name type="scientific">uncultured Solirubrobacteraceae bacterium</name>
    <dbReference type="NCBI Taxonomy" id="1162706"/>
    <lineage>
        <taxon>Bacteria</taxon>
        <taxon>Bacillati</taxon>
        <taxon>Actinomycetota</taxon>
        <taxon>Thermoleophilia</taxon>
        <taxon>Solirubrobacterales</taxon>
        <taxon>Solirubrobacteraceae</taxon>
        <taxon>environmental samples</taxon>
    </lineage>
</organism>
<dbReference type="EMBL" id="CADCVO010000590">
    <property type="protein sequence ID" value="CAA9526793.1"/>
    <property type="molecule type" value="Genomic_DNA"/>
</dbReference>
<reference evidence="1" key="1">
    <citation type="submission" date="2020-02" db="EMBL/GenBank/DDBJ databases">
        <authorList>
            <person name="Meier V. D."/>
        </authorList>
    </citation>
    <scope>NUCLEOTIDE SEQUENCE</scope>
    <source>
        <strain evidence="1">AVDCRST_MAG13</strain>
    </source>
</reference>
<dbReference type="AlphaFoldDB" id="A0A6J4TLY5"/>
<accession>A0A6J4TLY5</accession>
<protein>
    <submittedName>
        <fullName evidence="1">Uncharacterized protein</fullName>
    </submittedName>
</protein>
<dbReference type="SUPFAM" id="SSF159245">
    <property type="entry name" value="AttH-like"/>
    <property type="match status" value="1"/>
</dbReference>